<dbReference type="GO" id="GO:0072330">
    <property type="term" value="P:monocarboxylic acid biosynthetic process"/>
    <property type="evidence" value="ECO:0007669"/>
    <property type="project" value="UniProtKB-ARBA"/>
</dbReference>
<dbReference type="GO" id="GO:0044550">
    <property type="term" value="P:secondary metabolite biosynthetic process"/>
    <property type="evidence" value="ECO:0007669"/>
    <property type="project" value="UniProtKB-ARBA"/>
</dbReference>
<gene>
    <name evidence="5" type="ORF">BG844_02660</name>
</gene>
<comment type="caution">
    <text evidence="5">The sequence shown here is derived from an EMBL/GenBank/DDBJ whole genome shotgun (WGS) entry which is preliminary data.</text>
</comment>
<keyword evidence="3" id="KW-0597">Phosphoprotein</keyword>
<organism evidence="5 6">
    <name type="scientific">Couchioplanes caeruleus subsp. caeruleus</name>
    <dbReference type="NCBI Taxonomy" id="56427"/>
    <lineage>
        <taxon>Bacteria</taxon>
        <taxon>Bacillati</taxon>
        <taxon>Actinomycetota</taxon>
        <taxon>Actinomycetes</taxon>
        <taxon>Micromonosporales</taxon>
        <taxon>Micromonosporaceae</taxon>
        <taxon>Couchioplanes</taxon>
    </lineage>
</organism>
<protein>
    <submittedName>
        <fullName evidence="5">Non-ribosomal peptide synthetase</fullName>
    </submittedName>
</protein>
<dbReference type="PANTHER" id="PTHR45398">
    <property type="match status" value="1"/>
</dbReference>
<dbReference type="PROSITE" id="PS00012">
    <property type="entry name" value="PHOSPHOPANTETHEINE"/>
    <property type="match status" value="2"/>
</dbReference>
<dbReference type="InterPro" id="IPR036736">
    <property type="entry name" value="ACP-like_sf"/>
</dbReference>
<dbReference type="InterPro" id="IPR006162">
    <property type="entry name" value="Ppantetheine_attach_site"/>
</dbReference>
<dbReference type="Gene3D" id="1.10.1200.10">
    <property type="entry name" value="ACP-like"/>
    <property type="match status" value="2"/>
</dbReference>
<comment type="cofactor">
    <cofactor evidence="1">
        <name>pantetheine 4'-phosphate</name>
        <dbReference type="ChEBI" id="CHEBI:47942"/>
    </cofactor>
</comment>
<reference evidence="5 6" key="1">
    <citation type="submission" date="2016-09" db="EMBL/GenBank/DDBJ databases">
        <title>Couchioplanes caeruleus draft genome sequence.</title>
        <authorList>
            <person name="Sheehan J."/>
            <person name="Caffrey P."/>
        </authorList>
    </citation>
    <scope>NUCLEOTIDE SEQUENCE [LARGE SCALE GENOMIC DNA]</scope>
    <source>
        <strain evidence="5 6">DSM 43634</strain>
    </source>
</reference>
<dbReference type="CDD" id="cd19531">
    <property type="entry name" value="LCL_NRPS-like"/>
    <property type="match status" value="2"/>
</dbReference>
<dbReference type="SUPFAM" id="SSF52777">
    <property type="entry name" value="CoA-dependent acyltransferases"/>
    <property type="match status" value="6"/>
</dbReference>
<dbReference type="FunFam" id="1.10.1200.10:FF:000016">
    <property type="entry name" value="Non-ribosomal peptide synthase"/>
    <property type="match status" value="1"/>
</dbReference>
<dbReference type="InterPro" id="IPR020806">
    <property type="entry name" value="PKS_PP-bd"/>
</dbReference>
<sequence>MTASLGEQLAQLTPAQRTSLLRRLRQREPQPAGDRTFPLSHAQERLWFLDQLDPGNPAYNIPFALRITGSLDREALKRAIRDVVRRHAALRTAFPVTEGRPGQVVRAVLEMPVPVTDLGHLPSPERAAESSRLAAEHARQRFALADGPLLSVRLLVLGADHLLLVAVHHIVFDGWSTSVFVDELAAHYKAAVTGVPAQVPALPVQFTEWAAEERDLLDGPAMAGHLAHWKRRLTGAPLLSTLPTDRPRQAVRRNRGAQRPFRLDAELTGRVETFARQAGVTLNAAALAAFAAVLRQATGQDELLIGTPVGGRMRAGLEPLIGCFANTLVLRLDLSGDPALRVVAERAHRAIADAYAHQDAPYTRVVEEVAPPRDPAVNPLFQTMFSVAGISEEPRQAGPVTFTLENVDNGLTDFDLFFTLTRRDGALEGLASYDADLYLPGTVDGLVDCLRSALDEFATHPDRPLSRVGSLRRRRVSIAASFTADPVREPADFWLRFLRMPVDLRIAPYGQVVPHLLASGDDDATVCLLRWEDWLRHHDKMPTAEAATVLDRAATDLAAGLRTYRDRSDAPLIVGVCPPSEAYERHPWTALFAQLDDRLSRLCRELGVTAMLPDRWTQRYPAGQVHDAQADALGHVPYSTSFFAVLGTQVVRRLAGRWTAPVHTVVLDPAGPGDGSDPEVAAVVRRFILQQERYGRRVMVGDPAKLTEIEPAGCVVLSTDPRACATTLARFPGAVALTVPVPSRRLARYLDHVWLLDPPAEPGPTAARPDSARVAYLATQLTDAEVIAERSRPAEPAGPATDGPLVAPRTRTEERLAGLWRELLPDHEIGAHSDFFALGGHSLLATRLLSRVHAEFGTAVPLHAFFAGPTVERLAAILAEQGHSDDPIPVVPRNGDLVPSSTQQRLWTAAQIGDDPGRHNITFAAALSGPLDLAALRTAVARLVERHEILRTTFRDVDGVPYLEVHDHLDCWLPEVDLTGVPAAERANSARELLLRHADHHFDLARGPLLRVQALILEPDEYHLLVTIHHIVSDNWSWDIFLRELAALYEELTGASPAGLPPLPVQFADFAAWQRAWLGNAAAEPHVAYWRSRLADAPPLLALPTDRPRPAVRSDHAGRAGHAFAPGLGPALRDLASGESATLFSTLLAGFAGLLQRYSDQDDMVLGSPIAARHRPELEGLIGYFADILPLRLQLTGEPTFRELIRRVHATVVDAYAHQELPFASIVEAVQPPRDPAYHPVFQCLFNFVDLPESVPVLAGRPLRSLDVPSAGTDFDLFLTLYWQGGDLHMTLDYRTDLYDPETARRLLAALEALVTTGLAEPDQPLSELDLGSSFVVPDHRPAQARTDVSQGPPVPVAVAASFTADPLQGALQHCLGELDMPVEVRFGPYAQVFQQLLDSDGVLGATNDGLDVVLLRWEDWLRFQEALPQAAAVSVLERALYDLVAAVEVFRARSAAPLLIGVCPASERYRRPPWSGLLTGLTDRLDRLTARHPGSRVLRLDELAERYGVTDVGDPRADELGHIPYTPEFFAALGTVIAREVCRWHGPALRTIVVEAGAEAAVGWLRRFLHRQRRYGRDIVFDPDGVESSGLASTAVLAIDGRTADEARQRWPEAYVLTLPDDTGSGFADHNWIFDPPADELERGECRLSLAMVAGVSAELADARVTLRSAGAPKVAGTRYVAPRTEAERILAEVWAQLLHADRVGVEDGFFDLGGDSMVAIQVVSQANRHGIAIAPRQLMANPTIAALASGAPGTENAEYQPAEQGPVVGAVPLTPPQRWFLDEIAPTLTHPGHFNHPYYLSLREPVEPEHLRAALIQLAGHHDALRARFARDGDSWRQEFGAVGTVPFTSHDLTGPAGPDRDAQLVAIAAREQAGLNLTDGPAVRAVHFRLGPDEPDRLLLVNHHLVVDAMSRGVLLDDLQTICRQLAAGRPARLPAKTTSYRDWARRLDEYAQSGRLRDELPFWVEQSGAGTGIPVDHPGGQPTFGSIRTLQGALSKAETDALRRVARARGSKLSDLMVAVLATVLTDWTGGRECTMAVAGHGRADLFDGVDLTRTVGWFQVYYPLRLSVPGTGLGDARLAEVGRQLERVPENGIGYGLLRYGQAGAAPSDRLAALPPPQVTFNFMGDFSFAGMPDGSELFSVPESDFGSPQDDNGRWPYLIDVVPALVNRRLRIDLNFSLAVHRGSTAEWLLGELLDRLRTVLGTADNETDPVRGGQPVAIDQKEQVV</sequence>
<dbReference type="InterPro" id="IPR009081">
    <property type="entry name" value="PP-bd_ACP"/>
</dbReference>
<name>A0A1K0FSM0_9ACTN</name>
<dbReference type="SMART" id="SM00823">
    <property type="entry name" value="PKS_PP"/>
    <property type="match status" value="2"/>
</dbReference>
<dbReference type="GO" id="GO:0003824">
    <property type="term" value="F:catalytic activity"/>
    <property type="evidence" value="ECO:0007669"/>
    <property type="project" value="InterPro"/>
</dbReference>
<dbReference type="InterPro" id="IPR023213">
    <property type="entry name" value="CAT-like_dom_sf"/>
</dbReference>
<dbReference type="RefSeq" id="WP_071803110.1">
    <property type="nucleotide sequence ID" value="NZ_MEIA01000012.1"/>
</dbReference>
<dbReference type="SUPFAM" id="SSF47336">
    <property type="entry name" value="ACP-like"/>
    <property type="match status" value="2"/>
</dbReference>
<dbReference type="GO" id="GO:0031177">
    <property type="term" value="F:phosphopantetheine binding"/>
    <property type="evidence" value="ECO:0007669"/>
    <property type="project" value="InterPro"/>
</dbReference>
<proteinExistence type="predicted"/>
<feature type="domain" description="Carrier" evidence="4">
    <location>
        <begin position="807"/>
        <end position="882"/>
    </location>
</feature>
<evidence type="ECO:0000259" key="4">
    <source>
        <dbReference type="PROSITE" id="PS50075"/>
    </source>
</evidence>
<keyword evidence="2" id="KW-0596">Phosphopantetheine</keyword>
<accession>A0A1K0FSM0</accession>
<dbReference type="PANTHER" id="PTHR45398:SF1">
    <property type="entry name" value="ENZYME, PUTATIVE (JCVI)-RELATED"/>
    <property type="match status" value="1"/>
</dbReference>
<feature type="domain" description="Carrier" evidence="4">
    <location>
        <begin position="1683"/>
        <end position="1757"/>
    </location>
</feature>
<dbReference type="InterPro" id="IPR001242">
    <property type="entry name" value="Condensation_dom"/>
</dbReference>
<dbReference type="InterPro" id="IPR036514">
    <property type="entry name" value="SGNH_hydro_sf"/>
</dbReference>
<evidence type="ECO:0000256" key="2">
    <source>
        <dbReference type="ARBA" id="ARBA00022450"/>
    </source>
</evidence>
<dbReference type="Gene3D" id="3.30.559.30">
    <property type="entry name" value="Nonribosomal peptide synthetase, condensation domain"/>
    <property type="match status" value="3"/>
</dbReference>
<dbReference type="Pfam" id="PF00550">
    <property type="entry name" value="PP-binding"/>
    <property type="match status" value="2"/>
</dbReference>
<evidence type="ECO:0000256" key="3">
    <source>
        <dbReference type="ARBA" id="ARBA00022553"/>
    </source>
</evidence>
<dbReference type="Gene3D" id="3.40.50.1110">
    <property type="entry name" value="SGNH hydrolase"/>
    <property type="match status" value="2"/>
</dbReference>
<dbReference type="FunFam" id="1.10.1200.10:FF:000005">
    <property type="entry name" value="Nonribosomal peptide synthetase 1"/>
    <property type="match status" value="1"/>
</dbReference>
<keyword evidence="6" id="KW-1185">Reference proteome</keyword>
<dbReference type="PROSITE" id="PS50075">
    <property type="entry name" value="CARRIER"/>
    <property type="match status" value="2"/>
</dbReference>
<evidence type="ECO:0000256" key="1">
    <source>
        <dbReference type="ARBA" id="ARBA00001957"/>
    </source>
</evidence>
<evidence type="ECO:0000313" key="6">
    <source>
        <dbReference type="Proteomes" id="UP000182486"/>
    </source>
</evidence>
<dbReference type="GO" id="GO:0008610">
    <property type="term" value="P:lipid biosynthetic process"/>
    <property type="evidence" value="ECO:0007669"/>
    <property type="project" value="UniProtKB-ARBA"/>
</dbReference>
<dbReference type="Gene3D" id="3.30.559.10">
    <property type="entry name" value="Chloramphenicol acetyltransferase-like domain"/>
    <property type="match status" value="3"/>
</dbReference>
<dbReference type="EMBL" id="MEIA01000012">
    <property type="protein sequence ID" value="OJF15769.1"/>
    <property type="molecule type" value="Genomic_DNA"/>
</dbReference>
<evidence type="ECO:0000313" key="5">
    <source>
        <dbReference type="EMBL" id="OJF15769.1"/>
    </source>
</evidence>
<dbReference type="Proteomes" id="UP000182486">
    <property type="component" value="Unassembled WGS sequence"/>
</dbReference>
<dbReference type="Pfam" id="PF00668">
    <property type="entry name" value="Condensation"/>
    <property type="match status" value="3"/>
</dbReference>